<evidence type="ECO:0000256" key="1">
    <source>
        <dbReference type="ARBA" id="ARBA00006484"/>
    </source>
</evidence>
<dbReference type="OrthoDB" id="3208554at2"/>
<dbReference type="SUPFAM" id="SSF51735">
    <property type="entry name" value="NAD(P)-binding Rossmann-fold domains"/>
    <property type="match status" value="1"/>
</dbReference>
<gene>
    <name evidence="3" type="ORF">FHX44_112400</name>
</gene>
<dbReference type="Pfam" id="PF13561">
    <property type="entry name" value="adh_short_C2"/>
    <property type="match status" value="1"/>
</dbReference>
<evidence type="ECO:0000313" key="4">
    <source>
        <dbReference type="Proteomes" id="UP000321261"/>
    </source>
</evidence>
<sequence>MAERTAVVTGAGRGIGLAIVRALADDGYTVIAGARTPTEALRRATPHVLQVDLAAAGGPERLIGWAQGEHGGIDLLVNNVAGASFPTGGFLELDDAAWRYTFDATFMSAVRATRSALPSLIERRGAVVNIGSVNSRLAQPRLVAQSAAKAALANLGKALAEEFGGRGVRVNTVLPGPVRTDVWTRPGGPGDMLARRAGSTPDAFQDELPDVLGLSTSRLTEPEEVAALVVFLASGRVRNMSGSELVIDGGMLKSL</sequence>
<evidence type="ECO:0000313" key="3">
    <source>
        <dbReference type="EMBL" id="TWF76510.1"/>
    </source>
</evidence>
<dbReference type="Proteomes" id="UP000321261">
    <property type="component" value="Unassembled WGS sequence"/>
</dbReference>
<dbReference type="PANTHER" id="PTHR42879:SF6">
    <property type="entry name" value="NADPH-DEPENDENT REDUCTASE BACG"/>
    <property type="match status" value="1"/>
</dbReference>
<dbReference type="AlphaFoldDB" id="A0A561SNS3"/>
<organism evidence="3 4">
    <name type="scientific">Pseudonocardia hierapolitana</name>
    <dbReference type="NCBI Taxonomy" id="1128676"/>
    <lineage>
        <taxon>Bacteria</taxon>
        <taxon>Bacillati</taxon>
        <taxon>Actinomycetota</taxon>
        <taxon>Actinomycetes</taxon>
        <taxon>Pseudonocardiales</taxon>
        <taxon>Pseudonocardiaceae</taxon>
        <taxon>Pseudonocardia</taxon>
    </lineage>
</organism>
<dbReference type="PRINTS" id="PR00080">
    <property type="entry name" value="SDRFAMILY"/>
</dbReference>
<comment type="similarity">
    <text evidence="1">Belongs to the short-chain dehydrogenases/reductases (SDR) family.</text>
</comment>
<dbReference type="PANTHER" id="PTHR42879">
    <property type="entry name" value="3-OXOACYL-(ACYL-CARRIER-PROTEIN) REDUCTASE"/>
    <property type="match status" value="1"/>
</dbReference>
<evidence type="ECO:0000256" key="2">
    <source>
        <dbReference type="ARBA" id="ARBA00023002"/>
    </source>
</evidence>
<dbReference type="PRINTS" id="PR00081">
    <property type="entry name" value="GDHRDH"/>
</dbReference>
<dbReference type="Gene3D" id="3.40.50.720">
    <property type="entry name" value="NAD(P)-binding Rossmann-like Domain"/>
    <property type="match status" value="1"/>
</dbReference>
<dbReference type="GO" id="GO:0016491">
    <property type="term" value="F:oxidoreductase activity"/>
    <property type="evidence" value="ECO:0007669"/>
    <property type="project" value="UniProtKB-KW"/>
</dbReference>
<accession>A0A561SNS3</accession>
<proteinExistence type="inferred from homology"/>
<name>A0A561SNS3_9PSEU</name>
<reference evidence="3 4" key="1">
    <citation type="submission" date="2019-06" db="EMBL/GenBank/DDBJ databases">
        <title>Sequencing the genomes of 1000 actinobacteria strains.</title>
        <authorList>
            <person name="Klenk H.-P."/>
        </authorList>
    </citation>
    <scope>NUCLEOTIDE SEQUENCE [LARGE SCALE GENOMIC DNA]</scope>
    <source>
        <strain evidence="3 4">DSM 45671</strain>
    </source>
</reference>
<dbReference type="InterPro" id="IPR050259">
    <property type="entry name" value="SDR"/>
</dbReference>
<dbReference type="FunFam" id="3.40.50.720:FF:000084">
    <property type="entry name" value="Short-chain dehydrogenase reductase"/>
    <property type="match status" value="1"/>
</dbReference>
<dbReference type="InterPro" id="IPR036291">
    <property type="entry name" value="NAD(P)-bd_dom_sf"/>
</dbReference>
<comment type="caution">
    <text evidence="3">The sequence shown here is derived from an EMBL/GenBank/DDBJ whole genome shotgun (WGS) entry which is preliminary data.</text>
</comment>
<protein>
    <submittedName>
        <fullName evidence="3">NAD(P)-dependent dehydrogenase (Short-subunit alcohol dehydrogenase family)</fullName>
    </submittedName>
</protein>
<keyword evidence="2" id="KW-0560">Oxidoreductase</keyword>
<dbReference type="InterPro" id="IPR002347">
    <property type="entry name" value="SDR_fam"/>
</dbReference>
<dbReference type="RefSeq" id="WP_147255768.1">
    <property type="nucleotide sequence ID" value="NZ_VIWU01000001.1"/>
</dbReference>
<dbReference type="EMBL" id="VIWU01000001">
    <property type="protein sequence ID" value="TWF76510.1"/>
    <property type="molecule type" value="Genomic_DNA"/>
</dbReference>
<keyword evidence="4" id="KW-1185">Reference proteome</keyword>